<gene>
    <name evidence="1" type="ORF">NPIL_667531</name>
</gene>
<accession>A0A8X6TEC2</accession>
<keyword evidence="2" id="KW-1185">Reference proteome</keyword>
<dbReference type="Proteomes" id="UP000887013">
    <property type="component" value="Unassembled WGS sequence"/>
</dbReference>
<dbReference type="EMBL" id="BMAW01008188">
    <property type="protein sequence ID" value="GFT07369.1"/>
    <property type="molecule type" value="Genomic_DNA"/>
</dbReference>
<protein>
    <submittedName>
        <fullName evidence="1">Uncharacterized protein</fullName>
    </submittedName>
</protein>
<evidence type="ECO:0000313" key="2">
    <source>
        <dbReference type="Proteomes" id="UP000887013"/>
    </source>
</evidence>
<name>A0A8X6TEC2_NEPPI</name>
<proteinExistence type="predicted"/>
<reference evidence="1" key="1">
    <citation type="submission" date="2020-08" db="EMBL/GenBank/DDBJ databases">
        <title>Multicomponent nature underlies the extraordinary mechanical properties of spider dragline silk.</title>
        <authorList>
            <person name="Kono N."/>
            <person name="Nakamura H."/>
            <person name="Mori M."/>
            <person name="Yoshida Y."/>
            <person name="Ohtoshi R."/>
            <person name="Malay A.D."/>
            <person name="Moran D.A.P."/>
            <person name="Tomita M."/>
            <person name="Numata K."/>
            <person name="Arakawa K."/>
        </authorList>
    </citation>
    <scope>NUCLEOTIDE SEQUENCE</scope>
</reference>
<organism evidence="1 2">
    <name type="scientific">Nephila pilipes</name>
    <name type="common">Giant wood spider</name>
    <name type="synonym">Nephila maculata</name>
    <dbReference type="NCBI Taxonomy" id="299642"/>
    <lineage>
        <taxon>Eukaryota</taxon>
        <taxon>Metazoa</taxon>
        <taxon>Ecdysozoa</taxon>
        <taxon>Arthropoda</taxon>
        <taxon>Chelicerata</taxon>
        <taxon>Arachnida</taxon>
        <taxon>Araneae</taxon>
        <taxon>Araneomorphae</taxon>
        <taxon>Entelegynae</taxon>
        <taxon>Araneoidea</taxon>
        <taxon>Nephilidae</taxon>
        <taxon>Nephila</taxon>
    </lineage>
</organism>
<comment type="caution">
    <text evidence="1">The sequence shown here is derived from an EMBL/GenBank/DDBJ whole genome shotgun (WGS) entry which is preliminary data.</text>
</comment>
<sequence length="100" mass="11899">MSIRLLVCETISDRRFDLEFVRMFFHHNEFEFKQNKNNPQKFKKSSPRIKKTRLKTINLWHPIESPTFLNCPFVPADGLHKSMPFFRGVDTCEKNGVELI</sequence>
<dbReference type="AlphaFoldDB" id="A0A8X6TEC2"/>
<evidence type="ECO:0000313" key="1">
    <source>
        <dbReference type="EMBL" id="GFT07369.1"/>
    </source>
</evidence>